<protein>
    <submittedName>
        <fullName evidence="3">Coenzyme F420-reducing hydrogenase, beta subunit</fullName>
    </submittedName>
</protein>
<name>A0A1H7UDE8_9BACT</name>
<dbReference type="PROSITE" id="PS51379">
    <property type="entry name" value="4FE4S_FER_2"/>
    <property type="match status" value="2"/>
</dbReference>
<dbReference type="EMBL" id="FOBS01000001">
    <property type="protein sequence ID" value="SEL94839.1"/>
    <property type="molecule type" value="Genomic_DNA"/>
</dbReference>
<feature type="compositionally biased region" description="Basic and acidic residues" evidence="1">
    <location>
        <begin position="459"/>
        <end position="472"/>
    </location>
</feature>
<dbReference type="STRING" id="43775.SAMN04489760_101115"/>
<dbReference type="InterPro" id="IPR007525">
    <property type="entry name" value="FrhB_FdhB_C"/>
</dbReference>
<dbReference type="PANTHER" id="PTHR31332">
    <property type="entry name" value="7-HYDROXYMETHYL CHLOROPHYLL A REDUCTASE, CHLOROPLASTIC"/>
    <property type="match status" value="1"/>
</dbReference>
<keyword evidence="4" id="KW-1185">Reference proteome</keyword>
<dbReference type="SUPFAM" id="SSF54862">
    <property type="entry name" value="4Fe-4S ferredoxins"/>
    <property type="match status" value="1"/>
</dbReference>
<evidence type="ECO:0000259" key="2">
    <source>
        <dbReference type="PROSITE" id="PS51379"/>
    </source>
</evidence>
<evidence type="ECO:0000313" key="3">
    <source>
        <dbReference type="EMBL" id="SEL94839.1"/>
    </source>
</evidence>
<proteinExistence type="predicted"/>
<feature type="domain" description="4Fe-4S ferredoxin-type" evidence="2">
    <location>
        <begin position="41"/>
        <end position="70"/>
    </location>
</feature>
<dbReference type="AlphaFoldDB" id="A0A1H7UDE8"/>
<dbReference type="OrthoDB" id="3247493at2"/>
<dbReference type="Pfam" id="PF04230">
    <property type="entry name" value="PS_pyruv_trans"/>
    <property type="match status" value="1"/>
</dbReference>
<dbReference type="Pfam" id="PF04422">
    <property type="entry name" value="FrhB_FdhB_N"/>
    <property type="match status" value="1"/>
</dbReference>
<reference evidence="3 4" key="1">
    <citation type="submission" date="2016-10" db="EMBL/GenBank/DDBJ databases">
        <authorList>
            <person name="de Groot N.N."/>
        </authorList>
    </citation>
    <scope>NUCLEOTIDE SEQUENCE [LARGE SCALE GENOMIC DNA]</scope>
    <source>
        <strain evidence="3 4">DSM 8423</strain>
    </source>
</reference>
<dbReference type="InterPro" id="IPR007345">
    <property type="entry name" value="Polysacch_pyruvyl_Trfase"/>
</dbReference>
<dbReference type="Pfam" id="PF04432">
    <property type="entry name" value="FrhB_FdhB_C"/>
    <property type="match status" value="1"/>
</dbReference>
<dbReference type="InterPro" id="IPR017896">
    <property type="entry name" value="4Fe4S_Fe-S-bd"/>
</dbReference>
<dbReference type="InterPro" id="IPR007516">
    <property type="entry name" value="Co_F420_Hydgase/DH_bsu_N"/>
</dbReference>
<evidence type="ECO:0000256" key="1">
    <source>
        <dbReference type="SAM" id="MobiDB-lite"/>
    </source>
</evidence>
<feature type="domain" description="4Fe-4S ferredoxin-type" evidence="2">
    <location>
        <begin position="7"/>
        <end position="36"/>
    </location>
</feature>
<dbReference type="InterPro" id="IPR045220">
    <property type="entry name" value="FRHB/FDHB/HCAR-like"/>
</dbReference>
<evidence type="ECO:0000313" key="4">
    <source>
        <dbReference type="Proteomes" id="UP000198744"/>
    </source>
</evidence>
<gene>
    <name evidence="3" type="ORF">SAMN04489760_101115</name>
</gene>
<dbReference type="GO" id="GO:0052592">
    <property type="term" value="F:oxidoreductase activity, acting on CH or CH2 groups, with an iron-sulfur protein as acceptor"/>
    <property type="evidence" value="ECO:0007669"/>
    <property type="project" value="TreeGrafter"/>
</dbReference>
<sequence>MNVPDDISRIVETMLCCSCGACAAVCRREAISYRETLGGHLFPIIDRERCTACGLCCKVCPSVSVSKEMSAALRSSPFEGTALECYVGKSADGEIYANSQSGGVVSALLLHLLETRQIGAAVVSTMVSGNPPRPVVLCAESREQLLAAQKSKYCPIPVLSILGEVRKRNLPIALVGLPCHLHGLSSLTDIDATLGGLVKYKIGLVCQHALTYCAMDFLIRQAGLAEKEVLNFEFKNKAYPRYPGNVVIDSPGTESIVLPDGSRDRIKKAFTPARCRVCFDKMNVLADITVGDPHGLKGIDRHHGESEVVVRTEQGRKLIREALLGKRLNLRKVAYGEITKGQKIERKRRDWRGYAEAWQGLGMDLPAFYAHLAGVTEHVPDDMYKANLLSALALDRHDSREALLASVEALLKEEKPGKKGHRTLPQRIGHTLGRVFAPWKAPSKPDVSRNIQAAPTADVRPDSPRREGEQQEDKIVKGGGAPMLIEIKGAGFTNKGAELMLHAVLQAVQPAIPEASFAMAPRYGQPSYGARARLGLLQKATLSRHGISWDFIGKMFPPEIREMYGIVLDDEIDVILDVSGYAYGDAFGEHKTILMAKQTAEWKNQGKKVILLPQALGPFSSQRIRDALKRLVDNADLIFARDPVSYAYVNDVVAAPANVKIAPDFTNLVSGAAPKNWNAGEHRVCIIPSHQMTDKTSKTEGTRYIPFLLQCLEQLAAKGITPFLLIHGGKKDLPAARQLQEAASRTIEILSEQDPLKIKGILGQCDLVIASRFHALVSSLSQGVLCIGAGWSHKYETLFADYGCPELLLPIDERDLKIGEVINKALEPESSEAIRMNLRSAAELQRQRAAGMWEEVLEMIRPEMGKKKTQ</sequence>
<organism evidence="3 4">
    <name type="scientific">Syntrophus gentianae</name>
    <dbReference type="NCBI Taxonomy" id="43775"/>
    <lineage>
        <taxon>Bacteria</taxon>
        <taxon>Pseudomonadati</taxon>
        <taxon>Thermodesulfobacteriota</taxon>
        <taxon>Syntrophia</taxon>
        <taxon>Syntrophales</taxon>
        <taxon>Syntrophaceae</taxon>
        <taxon>Syntrophus</taxon>
    </lineage>
</organism>
<dbReference type="Proteomes" id="UP000198744">
    <property type="component" value="Unassembled WGS sequence"/>
</dbReference>
<dbReference type="Gene3D" id="3.30.70.20">
    <property type="match status" value="1"/>
</dbReference>
<feature type="region of interest" description="Disordered" evidence="1">
    <location>
        <begin position="439"/>
        <end position="472"/>
    </location>
</feature>
<dbReference type="RefSeq" id="WP_093881829.1">
    <property type="nucleotide sequence ID" value="NZ_FOBS01000001.1"/>
</dbReference>
<accession>A0A1H7UDE8</accession>
<dbReference type="PANTHER" id="PTHR31332:SF0">
    <property type="entry name" value="7-HYDROXYMETHYL CHLOROPHYLL A REDUCTASE, CHLOROPLASTIC"/>
    <property type="match status" value="1"/>
</dbReference>